<dbReference type="PANTHER" id="PTHR24300">
    <property type="entry name" value="CYTOCHROME P450 508A4-RELATED"/>
    <property type="match status" value="1"/>
</dbReference>
<dbReference type="OrthoDB" id="1055148at2759"/>
<dbReference type="GeneID" id="190065"/>
<dbReference type="Pfam" id="PF00067">
    <property type="entry name" value="p450"/>
    <property type="match status" value="1"/>
</dbReference>
<dbReference type="OMA" id="THRRFAI"/>
<dbReference type="PANTHER" id="PTHR24300:SF362">
    <property type="entry name" value="CYTOCHROME P450 FAMILY"/>
    <property type="match status" value="1"/>
</dbReference>
<dbReference type="Proteomes" id="UP000001940">
    <property type="component" value="Chromosome V"/>
</dbReference>
<sequence>MIAFSIFIAIFFWLAHCFYFKRRNLPPGPTPLPFLGNSLSMIWENPGYECFRRWTRIYGDVFTFWLGDTPYVVISSLEKMKETFIKDGETYQDKIQFSFTEKFRGGRFGVIETTGHMWSTHRRFAISTFRDLGLGKNLMQEKILAEVEAVFQILDANLGAEQDVPEVIYNAVANVINQMIFGYRFDESNQNEFEKLKDLIDIQEKSFASFKLCVQAFVPIMNKLLPGKSLEDLIAEKRHDYYNFFYAQIQDHRAKINYQAEEYLDYAEAYLKEQKNQEQGGLGSDLFSDQQLANMCFDLWFAGLTTTNTTINWTISYVLNHPEVQDKMQEELDKVVGSDRLVTISDKSSLPYMNAVINESQRCVNLLPCNLFHATTRDTVINGNIIPKGTGVIAQISTVMLDEKIFPDPYKFQPERFIDENGALKKIEQLIPFSVGKRQCLGEGLARMELFLIVANLFNRYFITPSSAGPPSLERTEMVGVFPRKFQAILTRRYE</sequence>
<evidence type="ECO:0000313" key="9">
    <source>
        <dbReference type="EMBL" id="CCD72464.1"/>
    </source>
</evidence>
<dbReference type="Reactome" id="R-CEL-211999">
    <property type="pathway name" value="CYP2E1 reactions"/>
</dbReference>
<dbReference type="GO" id="GO:0016712">
    <property type="term" value="F:oxidoreductase activity, acting on paired donors, with incorporation or reduction of molecular oxygen, reduced flavin or flavoprotein as one donor, and incorporation of one atom of oxygen"/>
    <property type="evidence" value="ECO:0000318"/>
    <property type="project" value="GO_Central"/>
</dbReference>
<feature type="binding site" description="axial binding residue" evidence="7">
    <location>
        <position position="440"/>
    </location>
    <ligand>
        <name>heme</name>
        <dbReference type="ChEBI" id="CHEBI:30413"/>
    </ligand>
    <ligandPart>
        <name>Fe</name>
        <dbReference type="ChEBI" id="CHEBI:18248"/>
    </ligandPart>
</feature>
<dbReference type="Reactome" id="R-CEL-5423646">
    <property type="pathway name" value="Aflatoxin activation and detoxification"/>
</dbReference>
<dbReference type="GO" id="GO:0005737">
    <property type="term" value="C:cytoplasm"/>
    <property type="evidence" value="ECO:0000318"/>
    <property type="project" value="GO_Central"/>
</dbReference>
<keyword evidence="5 7" id="KW-0408">Iron</keyword>
<dbReference type="Reactome" id="R-CEL-2142816">
    <property type="pathway name" value="Synthesis of (16-20)-hydroxyeicosatetraenoic acids (HETE)"/>
</dbReference>
<proteinExistence type="inferred from homology"/>
<dbReference type="AlphaFoldDB" id="Q965T7"/>
<dbReference type="UCSC" id="Y49C4A.9">
    <property type="organism name" value="c. elegans"/>
</dbReference>
<reference evidence="9 10" key="1">
    <citation type="journal article" date="1998" name="Science">
        <title>Genome sequence of the nematode C. elegans: a platform for investigating biology.</title>
        <authorList>
            <consortium name="The C. elegans sequencing consortium"/>
            <person name="Sulson J.E."/>
            <person name="Waterston R."/>
        </authorList>
    </citation>
    <scope>NUCLEOTIDE SEQUENCE [LARGE SCALE GENOMIC DNA]</scope>
    <source>
        <strain evidence="9 10">Bristol N2</strain>
    </source>
</reference>
<protein>
    <submittedName>
        <fullName evidence="9">CYtochrome P450 family</fullName>
    </submittedName>
</protein>
<dbReference type="Gene3D" id="1.10.630.10">
    <property type="entry name" value="Cytochrome P450"/>
    <property type="match status" value="1"/>
</dbReference>
<dbReference type="SUPFAM" id="SSF48264">
    <property type="entry name" value="Cytochrome P450"/>
    <property type="match status" value="1"/>
</dbReference>
<dbReference type="HOGENOM" id="CLU_001570_22_0_1"/>
<dbReference type="GO" id="GO:0020037">
    <property type="term" value="F:heme binding"/>
    <property type="evidence" value="ECO:0000318"/>
    <property type="project" value="GO_Central"/>
</dbReference>
<dbReference type="KEGG" id="cel:CELE_Y49C4A.9"/>
<dbReference type="Reactome" id="R-CEL-211935">
    <property type="pathway name" value="Fatty acids"/>
</dbReference>
<dbReference type="Reactome" id="R-CEL-9027307">
    <property type="pathway name" value="Biosynthesis of maresin-like SPMs"/>
</dbReference>
<evidence type="ECO:0000313" key="11">
    <source>
        <dbReference type="WormBase" id="Y49C4A.9"/>
    </source>
</evidence>
<dbReference type="PROSITE" id="PS00086">
    <property type="entry name" value="CYTOCHROME_P450"/>
    <property type="match status" value="1"/>
</dbReference>
<dbReference type="InterPro" id="IPR036396">
    <property type="entry name" value="Cyt_P450_sf"/>
</dbReference>
<dbReference type="PhylomeDB" id="Q965T7"/>
<dbReference type="RefSeq" id="NP_503303.1">
    <property type="nucleotide sequence ID" value="NM_070902.2"/>
</dbReference>
<dbReference type="InterPro" id="IPR002401">
    <property type="entry name" value="Cyt_P450_E_grp-I"/>
</dbReference>
<dbReference type="CTD" id="190065"/>
<dbReference type="PaxDb" id="6239-Y49C4A.9"/>
<dbReference type="Reactome" id="R-CEL-211981">
    <property type="pathway name" value="Xenobiotics"/>
</dbReference>
<dbReference type="Reactome" id="R-CEL-211945">
    <property type="pathway name" value="Phase I - Functionalization of compounds"/>
</dbReference>
<dbReference type="InterPro" id="IPR017972">
    <property type="entry name" value="Cyt_P450_CS"/>
</dbReference>
<dbReference type="STRING" id="6239.Y49C4A.9.1"/>
<evidence type="ECO:0000256" key="8">
    <source>
        <dbReference type="RuleBase" id="RU000461"/>
    </source>
</evidence>
<dbReference type="PRINTS" id="PR00463">
    <property type="entry name" value="EP450I"/>
</dbReference>
<evidence type="ECO:0000313" key="10">
    <source>
        <dbReference type="Proteomes" id="UP000001940"/>
    </source>
</evidence>
<dbReference type="Reactome" id="R-CEL-2142670">
    <property type="pathway name" value="Synthesis of epoxy (EET) and dihydroxyeicosatrienoic acids (DHET)"/>
</dbReference>
<dbReference type="FunFam" id="1.10.630.10:FF:000036">
    <property type="entry name" value="CYtochrome P450 family"/>
    <property type="match status" value="1"/>
</dbReference>
<dbReference type="Reactome" id="R-CEL-9753281">
    <property type="pathway name" value="Paracetamol ADME"/>
</dbReference>
<evidence type="ECO:0000256" key="4">
    <source>
        <dbReference type="ARBA" id="ARBA00023002"/>
    </source>
</evidence>
<dbReference type="eggNOG" id="KOG0156">
    <property type="taxonomic scope" value="Eukaryota"/>
</dbReference>
<accession>Q965T7</accession>
<evidence type="ECO:0000256" key="5">
    <source>
        <dbReference type="ARBA" id="ARBA00023004"/>
    </source>
</evidence>
<dbReference type="FunCoup" id="Q965T7">
    <property type="interactions" value="189"/>
</dbReference>
<dbReference type="InterPro" id="IPR001128">
    <property type="entry name" value="Cyt_P450"/>
</dbReference>
<evidence type="ECO:0000256" key="6">
    <source>
        <dbReference type="ARBA" id="ARBA00023033"/>
    </source>
</evidence>
<dbReference type="InterPro" id="IPR050182">
    <property type="entry name" value="Cytochrome_P450_fam2"/>
</dbReference>
<dbReference type="AGR" id="WB:WBGene00021710"/>
<keyword evidence="6 8" id="KW-0503">Monooxygenase</keyword>
<dbReference type="CDD" id="cd20617">
    <property type="entry name" value="CYP1_2-like"/>
    <property type="match status" value="1"/>
</dbReference>
<dbReference type="GO" id="GO:0006805">
    <property type="term" value="P:xenobiotic metabolic process"/>
    <property type="evidence" value="ECO:0000318"/>
    <property type="project" value="GO_Central"/>
</dbReference>
<organism evidence="9 10">
    <name type="scientific">Caenorhabditis elegans</name>
    <dbReference type="NCBI Taxonomy" id="6239"/>
    <lineage>
        <taxon>Eukaryota</taxon>
        <taxon>Metazoa</taxon>
        <taxon>Ecdysozoa</taxon>
        <taxon>Nematoda</taxon>
        <taxon>Chromadorea</taxon>
        <taxon>Rhabditida</taxon>
        <taxon>Rhabditina</taxon>
        <taxon>Rhabditomorpha</taxon>
        <taxon>Rhabditoidea</taxon>
        <taxon>Rhabditidae</taxon>
        <taxon>Peloderinae</taxon>
        <taxon>Caenorhabditis</taxon>
    </lineage>
</organism>
<evidence type="ECO:0000256" key="3">
    <source>
        <dbReference type="ARBA" id="ARBA00022723"/>
    </source>
</evidence>
<gene>
    <name evidence="11" type="primary">cyp-33c11</name>
    <name evidence="9" type="synonym">cyp-33C11</name>
    <name evidence="9" type="ORF">CELE_Y49C4A.9</name>
    <name evidence="11" type="ORF">Y49C4A.9</name>
</gene>
<keyword evidence="7 8" id="KW-0349">Heme</keyword>
<keyword evidence="4 8" id="KW-0560">Oxidoreductase</keyword>
<dbReference type="EMBL" id="BX284605">
    <property type="protein sequence ID" value="CCD72464.1"/>
    <property type="molecule type" value="Genomic_DNA"/>
</dbReference>
<dbReference type="Reactome" id="R-CEL-211958">
    <property type="pathway name" value="Miscellaneous substrates"/>
</dbReference>
<comment type="cofactor">
    <cofactor evidence="1 7">
        <name>heme</name>
        <dbReference type="ChEBI" id="CHEBI:30413"/>
    </cofactor>
</comment>
<dbReference type="InParanoid" id="Q965T7"/>
<keyword evidence="3 7" id="KW-0479">Metal-binding</keyword>
<comment type="similarity">
    <text evidence="2 8">Belongs to the cytochrome P450 family.</text>
</comment>
<dbReference type="WormBase" id="Y49C4A.9">
    <property type="protein sequence ID" value="CE22218"/>
    <property type="gene ID" value="WBGene00021710"/>
    <property type="gene designation" value="cyp-33C11"/>
</dbReference>
<keyword evidence="10" id="KW-1185">Reference proteome</keyword>
<dbReference type="PRINTS" id="PR00385">
    <property type="entry name" value="P450"/>
</dbReference>
<evidence type="ECO:0000256" key="1">
    <source>
        <dbReference type="ARBA" id="ARBA00001971"/>
    </source>
</evidence>
<evidence type="ECO:0000256" key="2">
    <source>
        <dbReference type="ARBA" id="ARBA00010617"/>
    </source>
</evidence>
<dbReference type="GO" id="GO:0005506">
    <property type="term" value="F:iron ion binding"/>
    <property type="evidence" value="ECO:0007669"/>
    <property type="project" value="InterPro"/>
</dbReference>
<dbReference type="GO" id="GO:0006082">
    <property type="term" value="P:organic acid metabolic process"/>
    <property type="evidence" value="ECO:0000318"/>
    <property type="project" value="GO_Central"/>
</dbReference>
<evidence type="ECO:0000256" key="7">
    <source>
        <dbReference type="PIRSR" id="PIRSR602401-1"/>
    </source>
</evidence>
<dbReference type="Reactome" id="R-CEL-9749641">
    <property type="pathway name" value="Aspirin ADME"/>
</dbReference>
<dbReference type="SMR" id="Q965T7"/>
<name>Q965T7_CAEEL</name>